<organism evidence="3 4">
    <name type="scientific">Hoeflea poritis</name>
    <dbReference type="NCBI Taxonomy" id="2993659"/>
    <lineage>
        <taxon>Bacteria</taxon>
        <taxon>Pseudomonadati</taxon>
        <taxon>Pseudomonadota</taxon>
        <taxon>Alphaproteobacteria</taxon>
        <taxon>Hyphomicrobiales</taxon>
        <taxon>Rhizobiaceae</taxon>
        <taxon>Hoeflea</taxon>
    </lineage>
</organism>
<sequence>MHGTIGETRVSKAIRILPGVRHFLSQQKDGVAAIEFAVILPIFVVMMCGVINFGYAIYVKHTMQRIAGETMRAVTYGELPTEDAQAFARAKMEDSFGAFEEDELNPTVQISAGGDEVTVDISVATDRFDLVEIPRITVSSYAETLDVILTGKVITRFNPSI</sequence>
<protein>
    <submittedName>
        <fullName evidence="3">Pilus assembly protein</fullName>
    </submittedName>
</protein>
<name>A0ABT4VW45_9HYPH</name>
<evidence type="ECO:0000313" key="3">
    <source>
        <dbReference type="EMBL" id="MDA4848859.1"/>
    </source>
</evidence>
<evidence type="ECO:0000313" key="4">
    <source>
        <dbReference type="Proteomes" id="UP001148313"/>
    </source>
</evidence>
<keyword evidence="1" id="KW-1133">Transmembrane helix</keyword>
<evidence type="ECO:0000256" key="1">
    <source>
        <dbReference type="SAM" id="Phobius"/>
    </source>
</evidence>
<accession>A0ABT4VW45</accession>
<reference evidence="3" key="1">
    <citation type="submission" date="2022-11" db="EMBL/GenBank/DDBJ databases">
        <title>Hoeflea poritis sp. nov., isolated from scleractinian coral Porites lutea.</title>
        <authorList>
            <person name="Zhang G."/>
            <person name="Wei Q."/>
            <person name="Cai L."/>
        </authorList>
    </citation>
    <scope>NUCLEOTIDE SEQUENCE</scope>
    <source>
        <strain evidence="3">E7-10</strain>
    </source>
</reference>
<keyword evidence="4" id="KW-1185">Reference proteome</keyword>
<dbReference type="RefSeq" id="WP_271092742.1">
    <property type="nucleotide sequence ID" value="NZ_JAPJZH010000037.1"/>
</dbReference>
<proteinExistence type="predicted"/>
<keyword evidence="1" id="KW-0472">Membrane</keyword>
<dbReference type="Pfam" id="PF07811">
    <property type="entry name" value="TadE"/>
    <property type="match status" value="1"/>
</dbReference>
<dbReference type="Proteomes" id="UP001148313">
    <property type="component" value="Unassembled WGS sequence"/>
</dbReference>
<dbReference type="EMBL" id="JAPJZH010000037">
    <property type="protein sequence ID" value="MDA4848859.1"/>
    <property type="molecule type" value="Genomic_DNA"/>
</dbReference>
<feature type="transmembrane region" description="Helical" evidence="1">
    <location>
        <begin position="36"/>
        <end position="58"/>
    </location>
</feature>
<comment type="caution">
    <text evidence="3">The sequence shown here is derived from an EMBL/GenBank/DDBJ whole genome shotgun (WGS) entry which is preliminary data.</text>
</comment>
<keyword evidence="1" id="KW-0812">Transmembrane</keyword>
<feature type="domain" description="TadE-like" evidence="2">
    <location>
        <begin position="30"/>
        <end position="72"/>
    </location>
</feature>
<gene>
    <name evidence="3" type="ORF">OOZ53_26140</name>
</gene>
<evidence type="ECO:0000259" key="2">
    <source>
        <dbReference type="Pfam" id="PF07811"/>
    </source>
</evidence>
<dbReference type="InterPro" id="IPR012495">
    <property type="entry name" value="TadE-like_dom"/>
</dbReference>